<sequence length="608" mass="69170">MTSTQRFLAVKCLKMELKYKLCSHGVYILLPPYHVKESRGFPFLHKRRLHSISRSNFTQSGSTGRGLNGSISFFFFFFFPIIRQISTALGLVWRVCACLVNRGWVILILCATEGLPLNLEALARSRSRGRGSFRSWVGQHNFINLQEAFHGPGHHYIQISHIHIHPSTTSNLGKMATPPDSTSQETSLKYKYIPGSSTQEGNSAYQETTEQNSNIQTCASGQGGMPEACKATAPRNVPNLEGLAAKKICIYIFPKCCCPIIQKQYSIVVKTWHVELLFTHTGAEFNSHSTHGKIVEFCIILKILDSHVWLLVDASRPLLEKIIHEYQEKPLQYLRRASSPYLGLFLLRLAFFTLLLSHNKTPSSITSYKLIQKTCVKEDGSRVLTHYKYLRSFFYFASVKLSNLNTSSTQSTHPSKHQKLVYSHSQAATSTCHINLILALICMIHLDNYKTLCMLQQSHIHHWTTLKCTMRLLVQGLKELSLEASNCFLFFYVILLNSEWSILHSTGIIKKNVSCIMSLNITLFLLRKTKSKKNYKCMGDLGHQSKFGILELFNSTILAVLLHLASHNLPKMVFFGCFNQYYNYLFNLTIFGCFIALSQPQFTENDLF</sequence>
<evidence type="ECO:0000256" key="1">
    <source>
        <dbReference type="SAM" id="Phobius"/>
    </source>
</evidence>
<dbReference type="EMBL" id="LAVV01008061">
    <property type="protein sequence ID" value="KNZ53900.1"/>
    <property type="molecule type" value="Genomic_DNA"/>
</dbReference>
<name>A0A0L6V195_9BASI</name>
<proteinExistence type="predicted"/>
<dbReference type="AlphaFoldDB" id="A0A0L6V195"/>
<gene>
    <name evidence="2" type="ORF">VP01_3102g2</name>
</gene>
<reference evidence="2 3" key="1">
    <citation type="submission" date="2015-08" db="EMBL/GenBank/DDBJ databases">
        <title>Next Generation Sequencing and Analysis of the Genome of Puccinia sorghi L Schw, the Causal Agent of Maize Common Rust.</title>
        <authorList>
            <person name="Rochi L."/>
            <person name="Burguener G."/>
            <person name="Darino M."/>
            <person name="Turjanski A."/>
            <person name="Kreff E."/>
            <person name="Dieguez M.J."/>
            <person name="Sacco F."/>
        </authorList>
    </citation>
    <scope>NUCLEOTIDE SEQUENCE [LARGE SCALE GENOMIC DNA]</scope>
    <source>
        <strain evidence="2 3">RO10H11247</strain>
    </source>
</reference>
<dbReference type="Proteomes" id="UP000037035">
    <property type="component" value="Unassembled WGS sequence"/>
</dbReference>
<accession>A0A0L6V195</accession>
<feature type="transmembrane region" description="Helical" evidence="1">
    <location>
        <begin position="581"/>
        <end position="598"/>
    </location>
</feature>
<keyword evidence="3" id="KW-1185">Reference proteome</keyword>
<comment type="caution">
    <text evidence="2">The sequence shown here is derived from an EMBL/GenBank/DDBJ whole genome shotgun (WGS) entry which is preliminary data.</text>
</comment>
<keyword evidence="1" id="KW-1133">Transmembrane helix</keyword>
<dbReference type="VEuPathDB" id="FungiDB:VP01_3102g2"/>
<keyword evidence="1" id="KW-0472">Membrane</keyword>
<feature type="transmembrane region" description="Helical" evidence="1">
    <location>
        <begin position="547"/>
        <end position="566"/>
    </location>
</feature>
<organism evidence="2 3">
    <name type="scientific">Puccinia sorghi</name>
    <dbReference type="NCBI Taxonomy" id="27349"/>
    <lineage>
        <taxon>Eukaryota</taxon>
        <taxon>Fungi</taxon>
        <taxon>Dikarya</taxon>
        <taxon>Basidiomycota</taxon>
        <taxon>Pucciniomycotina</taxon>
        <taxon>Pucciniomycetes</taxon>
        <taxon>Pucciniales</taxon>
        <taxon>Pucciniaceae</taxon>
        <taxon>Puccinia</taxon>
    </lineage>
</organism>
<keyword evidence="1" id="KW-0812">Transmembrane</keyword>
<evidence type="ECO:0000313" key="3">
    <source>
        <dbReference type="Proteomes" id="UP000037035"/>
    </source>
</evidence>
<protein>
    <submittedName>
        <fullName evidence="2">Uncharacterized protein</fullName>
    </submittedName>
</protein>
<evidence type="ECO:0000313" key="2">
    <source>
        <dbReference type="EMBL" id="KNZ53900.1"/>
    </source>
</evidence>